<protein>
    <submittedName>
        <fullName evidence="1">Uncharacterized protein</fullName>
    </submittedName>
</protein>
<organism evidence="1 2">
    <name type="scientific">Diphasiastrum complanatum</name>
    <name type="common">Issler's clubmoss</name>
    <name type="synonym">Lycopodium complanatum</name>
    <dbReference type="NCBI Taxonomy" id="34168"/>
    <lineage>
        <taxon>Eukaryota</taxon>
        <taxon>Viridiplantae</taxon>
        <taxon>Streptophyta</taxon>
        <taxon>Embryophyta</taxon>
        <taxon>Tracheophyta</taxon>
        <taxon>Lycopodiopsida</taxon>
        <taxon>Lycopodiales</taxon>
        <taxon>Lycopodiaceae</taxon>
        <taxon>Lycopodioideae</taxon>
        <taxon>Diphasiastrum</taxon>
    </lineage>
</organism>
<comment type="caution">
    <text evidence="1">The sequence shown here is derived from an EMBL/GenBank/DDBJ whole genome shotgun (WGS) entry which is preliminary data.</text>
</comment>
<sequence>MSQFAPSPLCLYLPMAIASLVLQGVVALNILTYGYVLNQTQYLNVSDYYLVLQGDCDLVTYHGSQALWRSNTSGKATDCILQMRIDAKLILYDPILDNTFWSLNYTSFAAMFFPFSLNYFLILKSDGNLSIYDFADLNLIWDGTLPVSALAPSPTPNLTFPLDPHLAWTPRPVPVFGISYMPVGYPLYKNSSLKSGEFNLILESDCNLRTKDRNGKILWETNTSDSSPDPNCQLILPQDGNLQIRTGNSSVVWQSKAFGDSSVNWVLSVDGRTGNVSVSDILKPNNVLWTNVGSSKGDSVTWVLVGVIGGCVLIIGIIAAAVALRYYAFANRTSDPAERELQQRLQKNGGKSQALALGKIRQATKNFQQKIGEGGFGEVFHGILADGQEVAVKVLSATSHQSKLEFFNEIELLSVVHHKNLVSLVGYCLAPKDQILVYEYMSGGDLRGRLQGERAAENPLSWKQRTEIILQVAEGIEYLHDKCAPAIIHRDIKSNNILLSEKVVAKVADFGLSKLRAVEQEGFTHITTLVKGTAGYLDPEYHESGKLTEKSDVYAFGVVLMEILTGHNQLLVVHKVTQAWRSNQLDGLADPNLKDIFDRQEFSTLVKLSLSCVMKKSSDRPSMPQVVQILRQIASAQVEPLQYEAKCDEVSLHTQILAYAFESEILDEHKTSEFPILSSFSESSSNKWISSQSSSSIN</sequence>
<name>A0ACC2APG4_DIPCM</name>
<keyword evidence="2" id="KW-1185">Reference proteome</keyword>
<dbReference type="Proteomes" id="UP001162992">
    <property type="component" value="Chromosome 20"/>
</dbReference>
<dbReference type="EMBL" id="CM055111">
    <property type="protein sequence ID" value="KAJ7519381.1"/>
    <property type="molecule type" value="Genomic_DNA"/>
</dbReference>
<evidence type="ECO:0000313" key="1">
    <source>
        <dbReference type="EMBL" id="KAJ7519381.1"/>
    </source>
</evidence>
<proteinExistence type="predicted"/>
<evidence type="ECO:0000313" key="2">
    <source>
        <dbReference type="Proteomes" id="UP001162992"/>
    </source>
</evidence>
<reference evidence="2" key="1">
    <citation type="journal article" date="2024" name="Proc. Natl. Acad. Sci. U.S.A.">
        <title>Extraordinary preservation of gene collinearity over three hundred million years revealed in homosporous lycophytes.</title>
        <authorList>
            <person name="Li C."/>
            <person name="Wickell D."/>
            <person name="Kuo L.Y."/>
            <person name="Chen X."/>
            <person name="Nie B."/>
            <person name="Liao X."/>
            <person name="Peng D."/>
            <person name="Ji J."/>
            <person name="Jenkins J."/>
            <person name="Williams M."/>
            <person name="Shu S."/>
            <person name="Plott C."/>
            <person name="Barry K."/>
            <person name="Rajasekar S."/>
            <person name="Grimwood J."/>
            <person name="Han X."/>
            <person name="Sun S."/>
            <person name="Hou Z."/>
            <person name="He W."/>
            <person name="Dai G."/>
            <person name="Sun C."/>
            <person name="Schmutz J."/>
            <person name="Leebens-Mack J.H."/>
            <person name="Li F.W."/>
            <person name="Wang L."/>
        </authorList>
    </citation>
    <scope>NUCLEOTIDE SEQUENCE [LARGE SCALE GENOMIC DNA]</scope>
    <source>
        <strain evidence="2">cv. PW_Plant_1</strain>
    </source>
</reference>
<gene>
    <name evidence="1" type="ORF">O6H91_20G035900</name>
</gene>
<accession>A0ACC2APG4</accession>